<protein>
    <recommendedName>
        <fullName evidence="2">Partial AB-hydrolase lipase domain-containing protein</fullName>
    </recommendedName>
</protein>
<sequence>MARTEPLVFALLLLFLRLEEGSVVVGRKELLRRNNGLMTTLHDTSNDNDESTCKSRVEIYGYPCEDHTVTTEDGYILSMQRIPSGRSKAASGTNKVPVFLQHGLLVDGVSWLLNSPEESLGYILAENGYDVWIANTRGTIYSRGHTSLSSNDPQTGQKKMHYVGHSLGTLIALASFSEQSLIDMLRSAALLSPIAYLDKIPSAFMQGAARIYLVEQLYWLGVAEFNPSSPEVKKLLKGICQGPGINCYDLMSTITGKNCCLNSSSVQVALDHEPQPTSTKNMVHLAQSKPLVSTLFPF</sequence>
<dbReference type="InterPro" id="IPR006693">
    <property type="entry name" value="AB_hydrolase_lipase"/>
</dbReference>
<evidence type="ECO:0000256" key="1">
    <source>
        <dbReference type="SAM" id="SignalP"/>
    </source>
</evidence>
<reference evidence="5 6" key="1">
    <citation type="journal article" date="2020" name="Nat. Food">
        <title>A phased Vanilla planifolia genome enables genetic improvement of flavour and production.</title>
        <authorList>
            <person name="Hasing T."/>
            <person name="Tang H."/>
            <person name="Brym M."/>
            <person name="Khazi F."/>
            <person name="Huang T."/>
            <person name="Chambers A.H."/>
        </authorList>
    </citation>
    <scope>NUCLEOTIDE SEQUENCE [LARGE SCALE GENOMIC DNA]</scope>
    <source>
        <tissue evidence="3">Leaf</tissue>
    </source>
</reference>
<dbReference type="Proteomes" id="UP000639772">
    <property type="component" value="Unassembled WGS sequence"/>
</dbReference>
<accession>A0A835QDA3</accession>
<dbReference type="Gene3D" id="3.40.50.1820">
    <property type="entry name" value="alpha/beta hydrolase"/>
    <property type="match status" value="1"/>
</dbReference>
<evidence type="ECO:0000313" key="5">
    <source>
        <dbReference type="Proteomes" id="UP000636800"/>
    </source>
</evidence>
<dbReference type="AlphaFoldDB" id="A0A835QDA3"/>
<evidence type="ECO:0000313" key="3">
    <source>
        <dbReference type="EMBL" id="KAG0470314.1"/>
    </source>
</evidence>
<dbReference type="PANTHER" id="PTHR11005">
    <property type="entry name" value="LYSOSOMAL ACID LIPASE-RELATED"/>
    <property type="match status" value="1"/>
</dbReference>
<evidence type="ECO:0000313" key="6">
    <source>
        <dbReference type="Proteomes" id="UP000639772"/>
    </source>
</evidence>
<dbReference type="SUPFAM" id="SSF53474">
    <property type="entry name" value="alpha/beta-Hydrolases"/>
    <property type="match status" value="1"/>
</dbReference>
<feature type="signal peptide" evidence="1">
    <location>
        <begin position="1"/>
        <end position="21"/>
    </location>
</feature>
<dbReference type="OrthoDB" id="9974421at2759"/>
<dbReference type="Proteomes" id="UP000636800">
    <property type="component" value="Unassembled WGS sequence"/>
</dbReference>
<evidence type="ECO:0000259" key="2">
    <source>
        <dbReference type="Pfam" id="PF04083"/>
    </source>
</evidence>
<proteinExistence type="predicted"/>
<keyword evidence="5" id="KW-1185">Reference proteome</keyword>
<feature type="chain" id="PRO_5033642937" description="Partial AB-hydrolase lipase domain-containing protein" evidence="1">
    <location>
        <begin position="22"/>
        <end position="298"/>
    </location>
</feature>
<dbReference type="EMBL" id="JADCNL010000008">
    <property type="protein sequence ID" value="KAG0470314.1"/>
    <property type="molecule type" value="Genomic_DNA"/>
</dbReference>
<evidence type="ECO:0000313" key="4">
    <source>
        <dbReference type="EMBL" id="KAG0471932.1"/>
    </source>
</evidence>
<gene>
    <name evidence="4" type="ORF">HPP92_016478</name>
    <name evidence="3" type="ORF">HPP92_017014</name>
</gene>
<dbReference type="GO" id="GO:0006629">
    <property type="term" value="P:lipid metabolic process"/>
    <property type="evidence" value="ECO:0007669"/>
    <property type="project" value="InterPro"/>
</dbReference>
<feature type="domain" description="Partial AB-hydrolase lipase" evidence="2">
    <location>
        <begin position="57"/>
        <end position="114"/>
    </location>
</feature>
<organism evidence="3 5">
    <name type="scientific">Vanilla planifolia</name>
    <name type="common">Vanilla</name>
    <dbReference type="NCBI Taxonomy" id="51239"/>
    <lineage>
        <taxon>Eukaryota</taxon>
        <taxon>Viridiplantae</taxon>
        <taxon>Streptophyta</taxon>
        <taxon>Embryophyta</taxon>
        <taxon>Tracheophyta</taxon>
        <taxon>Spermatophyta</taxon>
        <taxon>Magnoliopsida</taxon>
        <taxon>Liliopsida</taxon>
        <taxon>Asparagales</taxon>
        <taxon>Orchidaceae</taxon>
        <taxon>Vanilloideae</taxon>
        <taxon>Vanilleae</taxon>
        <taxon>Vanilla</taxon>
    </lineage>
</organism>
<keyword evidence="1" id="KW-0732">Signal</keyword>
<dbReference type="Pfam" id="PF04083">
    <property type="entry name" value="Abhydro_lipase"/>
    <property type="match status" value="1"/>
</dbReference>
<dbReference type="InterPro" id="IPR029058">
    <property type="entry name" value="AB_hydrolase_fold"/>
</dbReference>
<dbReference type="EMBL" id="JADCNM010000008">
    <property type="protein sequence ID" value="KAG0471932.1"/>
    <property type="molecule type" value="Genomic_DNA"/>
</dbReference>
<name>A0A835QDA3_VANPL</name>
<comment type="caution">
    <text evidence="3">The sequence shown here is derived from an EMBL/GenBank/DDBJ whole genome shotgun (WGS) entry which is preliminary data.</text>
</comment>